<dbReference type="PANTHER" id="PTHR47268:SF4">
    <property type="entry name" value="ACYLPHOSPHATASE"/>
    <property type="match status" value="1"/>
</dbReference>
<evidence type="ECO:0000313" key="8">
    <source>
        <dbReference type="EMBL" id="OUC76914.1"/>
    </source>
</evidence>
<gene>
    <name evidence="8" type="ORF">CA982_19675</name>
</gene>
<reference evidence="8 9" key="1">
    <citation type="submission" date="2017-05" db="EMBL/GenBank/DDBJ databases">
        <title>Biotechnological potential of actinobacteria isolated from South African environments.</title>
        <authorList>
            <person name="Le Roes-Hill M."/>
            <person name="Prins A."/>
            <person name="Durrell K.A."/>
        </authorList>
    </citation>
    <scope>NUCLEOTIDE SEQUENCE [LARGE SCALE GENOMIC DNA]</scope>
    <source>
        <strain evidence="8">BS2</strain>
    </source>
</reference>
<name>A0A243Q657_9ACTN</name>
<evidence type="ECO:0000256" key="6">
    <source>
        <dbReference type="RuleBase" id="RU004168"/>
    </source>
</evidence>
<organism evidence="8 9">
    <name type="scientific">Gordonia lacunae</name>
    <dbReference type="NCBI Taxonomy" id="417102"/>
    <lineage>
        <taxon>Bacteria</taxon>
        <taxon>Bacillati</taxon>
        <taxon>Actinomycetota</taxon>
        <taxon>Actinomycetes</taxon>
        <taxon>Mycobacteriales</taxon>
        <taxon>Gordoniaceae</taxon>
        <taxon>Gordonia</taxon>
    </lineage>
</organism>
<dbReference type="GO" id="GO:0003998">
    <property type="term" value="F:acylphosphatase activity"/>
    <property type="evidence" value="ECO:0007669"/>
    <property type="project" value="UniProtKB-EC"/>
</dbReference>
<dbReference type="AlphaFoldDB" id="A0A243Q657"/>
<evidence type="ECO:0000259" key="7">
    <source>
        <dbReference type="PROSITE" id="PS51160"/>
    </source>
</evidence>
<evidence type="ECO:0000256" key="4">
    <source>
        <dbReference type="ARBA" id="ARBA00047645"/>
    </source>
</evidence>
<comment type="similarity">
    <text evidence="1 6">Belongs to the acylphosphatase family.</text>
</comment>
<dbReference type="PANTHER" id="PTHR47268">
    <property type="entry name" value="ACYLPHOSPHATASE"/>
    <property type="match status" value="1"/>
</dbReference>
<feature type="active site" evidence="5">
    <location>
        <position position="30"/>
    </location>
</feature>
<feature type="domain" description="Acylphosphatase-like" evidence="7">
    <location>
        <begin position="15"/>
        <end position="101"/>
    </location>
</feature>
<dbReference type="Proteomes" id="UP000194632">
    <property type="component" value="Unassembled WGS sequence"/>
</dbReference>
<dbReference type="Pfam" id="PF00708">
    <property type="entry name" value="Acylphosphatase"/>
    <property type="match status" value="1"/>
</dbReference>
<dbReference type="Gene3D" id="3.30.70.100">
    <property type="match status" value="1"/>
</dbReference>
<dbReference type="SUPFAM" id="SSF54975">
    <property type="entry name" value="Acylphosphatase/BLUF domain-like"/>
    <property type="match status" value="1"/>
</dbReference>
<protein>
    <recommendedName>
        <fullName evidence="3 5">acylphosphatase</fullName>
        <ecNumber evidence="2 5">3.6.1.7</ecNumber>
    </recommendedName>
</protein>
<sequence length="101" mass="10962">MTDETGSEHGTDRVRLTAHVHGHVQGVGFRWWTRSRALELGLVGYASNQADGRVLVVAEGPRDSALALLDALRSGTTPGQVDLVVERVDEPRGDLDGFVER</sequence>
<dbReference type="InterPro" id="IPR036046">
    <property type="entry name" value="Acylphosphatase-like_dom_sf"/>
</dbReference>
<evidence type="ECO:0000256" key="5">
    <source>
        <dbReference type="PROSITE-ProRule" id="PRU00520"/>
    </source>
</evidence>
<dbReference type="STRING" id="417102.CA982_19675"/>
<evidence type="ECO:0000313" key="9">
    <source>
        <dbReference type="Proteomes" id="UP000194632"/>
    </source>
</evidence>
<dbReference type="InterPro" id="IPR020456">
    <property type="entry name" value="Acylphosphatase"/>
</dbReference>
<comment type="caution">
    <text evidence="8">The sequence shown here is derived from an EMBL/GenBank/DDBJ whole genome shotgun (WGS) entry which is preliminary data.</text>
</comment>
<evidence type="ECO:0000256" key="3">
    <source>
        <dbReference type="ARBA" id="ARBA00015991"/>
    </source>
</evidence>
<dbReference type="InterPro" id="IPR017968">
    <property type="entry name" value="Acylphosphatase_CS"/>
</dbReference>
<keyword evidence="5" id="KW-0378">Hydrolase</keyword>
<dbReference type="OrthoDB" id="3182027at2"/>
<dbReference type="PROSITE" id="PS51160">
    <property type="entry name" value="ACYLPHOSPHATASE_3"/>
    <property type="match status" value="1"/>
</dbReference>
<dbReference type="RefSeq" id="WP_086536940.1">
    <property type="nucleotide sequence ID" value="NZ_NGFO01000026.1"/>
</dbReference>
<proteinExistence type="inferred from homology"/>
<keyword evidence="9" id="KW-1185">Reference proteome</keyword>
<dbReference type="EC" id="3.6.1.7" evidence="2 5"/>
<feature type="active site" evidence="5">
    <location>
        <position position="48"/>
    </location>
</feature>
<evidence type="ECO:0000256" key="2">
    <source>
        <dbReference type="ARBA" id="ARBA00012150"/>
    </source>
</evidence>
<accession>A0A243Q657</accession>
<evidence type="ECO:0000256" key="1">
    <source>
        <dbReference type="ARBA" id="ARBA00005614"/>
    </source>
</evidence>
<dbReference type="PROSITE" id="PS00150">
    <property type="entry name" value="ACYLPHOSPHATASE_1"/>
    <property type="match status" value="1"/>
</dbReference>
<dbReference type="EMBL" id="NGFO01000026">
    <property type="protein sequence ID" value="OUC76914.1"/>
    <property type="molecule type" value="Genomic_DNA"/>
</dbReference>
<dbReference type="InterPro" id="IPR001792">
    <property type="entry name" value="Acylphosphatase-like_dom"/>
</dbReference>
<comment type="catalytic activity">
    <reaction evidence="4 5">
        <text>an acyl phosphate + H2O = a carboxylate + phosphate + H(+)</text>
        <dbReference type="Rhea" id="RHEA:14965"/>
        <dbReference type="ChEBI" id="CHEBI:15377"/>
        <dbReference type="ChEBI" id="CHEBI:15378"/>
        <dbReference type="ChEBI" id="CHEBI:29067"/>
        <dbReference type="ChEBI" id="CHEBI:43474"/>
        <dbReference type="ChEBI" id="CHEBI:59918"/>
        <dbReference type="EC" id="3.6.1.7"/>
    </reaction>
</comment>
<dbReference type="NCBIfam" id="NF010997">
    <property type="entry name" value="PRK14422.1"/>
    <property type="match status" value="1"/>
</dbReference>